<comment type="caution">
    <text evidence="2">The sequence shown here is derived from an EMBL/GenBank/DDBJ whole genome shotgun (WGS) entry which is preliminary data.</text>
</comment>
<evidence type="ECO:0000313" key="3">
    <source>
        <dbReference type="Proteomes" id="UP000721844"/>
    </source>
</evidence>
<dbReference type="GO" id="GO:0016757">
    <property type="term" value="F:glycosyltransferase activity"/>
    <property type="evidence" value="ECO:0007669"/>
    <property type="project" value="InterPro"/>
</dbReference>
<feature type="domain" description="Glycosyltransferase 61 catalytic" evidence="1">
    <location>
        <begin position="135"/>
        <end position="314"/>
    </location>
</feature>
<dbReference type="EMBL" id="JAESVA010000001">
    <property type="protein sequence ID" value="MCB8878768.1"/>
    <property type="molecule type" value="Genomic_DNA"/>
</dbReference>
<sequence length="371" mass="41422">MSLGDTTIGGPKLEILGKQKVAEEVKTIYFPRIGVLARDDLKDDLIRDGFRIVSDHPEISIYEVSDGFLANEYVVYDKNSVYFVTSLSVNSVWPAIREKRRQDFVSIARSVKLHVSEEHKDQSVFVAHNEGGGTWGHYLAQNLPKMLLAKSIYPSLKLGLPASYGSNKNSSWFQLLDRAGFSEADIIPLDRNITYSFKKIFFCDFLWDFVSGCPHPLAIDFLRGILKNGSLDKETGISAGRKVFIERDARYGRNIENIEQIKKICDEFGIEIHKTAGLSVGAQIDLFRSSQLVIGTLGSDLTNVVFCSPDTHVLSLSPTSHGDNFFYNMSAALNLVWSEILCTKKGVANGGRSFHLDPEVFSLTLRKILNS</sequence>
<dbReference type="Pfam" id="PF04577">
    <property type="entry name" value="Glyco_transf_61"/>
    <property type="match status" value="1"/>
</dbReference>
<dbReference type="InterPro" id="IPR049625">
    <property type="entry name" value="Glyco_transf_61_cat"/>
</dbReference>
<reference evidence="2 3" key="1">
    <citation type="journal article" date="2021" name="Microorganisms">
        <title>Acidisoma silvae sp. nov. and Acidisomacellulosilytica sp. nov., Two Acidophilic Bacteria Isolated from Decaying Wood, Hydrolyzing Cellulose and Producing Poly-3-hydroxybutyrate.</title>
        <authorList>
            <person name="Mieszkin S."/>
            <person name="Pouder E."/>
            <person name="Uroz S."/>
            <person name="Simon-Colin C."/>
            <person name="Alain K."/>
        </authorList>
    </citation>
    <scope>NUCLEOTIDE SEQUENCE [LARGE SCALE GENOMIC DNA]</scope>
    <source>
        <strain evidence="2 3">HW T5.17</strain>
    </source>
</reference>
<name>A0A963YYZ6_9PROT</name>
<protein>
    <submittedName>
        <fullName evidence="2">Glycosyltransferase family 61 protein</fullName>
    </submittedName>
</protein>
<accession>A0A963YYZ6</accession>
<dbReference type="AlphaFoldDB" id="A0A963YYZ6"/>
<gene>
    <name evidence="2" type="ORF">ACELLULO517_00870</name>
</gene>
<organism evidence="2 3">
    <name type="scientific">Acidisoma cellulosilyticum</name>
    <dbReference type="NCBI Taxonomy" id="2802395"/>
    <lineage>
        <taxon>Bacteria</taxon>
        <taxon>Pseudomonadati</taxon>
        <taxon>Pseudomonadota</taxon>
        <taxon>Alphaproteobacteria</taxon>
        <taxon>Acetobacterales</taxon>
        <taxon>Acidocellaceae</taxon>
        <taxon>Acidisoma</taxon>
    </lineage>
</organism>
<evidence type="ECO:0000259" key="1">
    <source>
        <dbReference type="Pfam" id="PF04577"/>
    </source>
</evidence>
<keyword evidence="3" id="KW-1185">Reference proteome</keyword>
<dbReference type="Proteomes" id="UP000721844">
    <property type="component" value="Unassembled WGS sequence"/>
</dbReference>
<proteinExistence type="predicted"/>
<dbReference type="RefSeq" id="WP_227304793.1">
    <property type="nucleotide sequence ID" value="NZ_JAESVA010000001.1"/>
</dbReference>
<evidence type="ECO:0000313" key="2">
    <source>
        <dbReference type="EMBL" id="MCB8878768.1"/>
    </source>
</evidence>